<dbReference type="GO" id="GO:0008168">
    <property type="term" value="F:methyltransferase activity"/>
    <property type="evidence" value="ECO:0007669"/>
    <property type="project" value="UniProtKB-KW"/>
</dbReference>
<dbReference type="Gene3D" id="3.40.50.150">
    <property type="entry name" value="Vaccinia Virus protein VP39"/>
    <property type="match status" value="1"/>
</dbReference>
<dbReference type="SUPFAM" id="SSF53335">
    <property type="entry name" value="S-adenosyl-L-methionine-dependent methyltransferases"/>
    <property type="match status" value="1"/>
</dbReference>
<protein>
    <submittedName>
        <fullName evidence="1">Class I SAM-dependent methyltransferase</fullName>
    </submittedName>
</protein>
<organism evidence="1 2">
    <name type="scientific">Actinomadura yumaensis</name>
    <dbReference type="NCBI Taxonomy" id="111807"/>
    <lineage>
        <taxon>Bacteria</taxon>
        <taxon>Bacillati</taxon>
        <taxon>Actinomycetota</taxon>
        <taxon>Actinomycetes</taxon>
        <taxon>Streptosporangiales</taxon>
        <taxon>Thermomonosporaceae</taxon>
        <taxon>Actinomadura</taxon>
    </lineage>
</organism>
<evidence type="ECO:0000313" key="1">
    <source>
        <dbReference type="EMBL" id="MFC6879867.1"/>
    </source>
</evidence>
<comment type="caution">
    <text evidence="1">The sequence shown here is derived from an EMBL/GenBank/DDBJ whole genome shotgun (WGS) entry which is preliminary data.</text>
</comment>
<keyword evidence="2" id="KW-1185">Reference proteome</keyword>
<accession>A0ABW2CEL4</accession>
<sequence>MPRLLDNNALENSSVVANCTMNRERSLSGYNRELGLNIMTELTNRSENSPRIRWLDLCCGTGRALEETTRLLAHRGLADQIEIVGLDLVDHFTAVPTPPTLRLITHSVTDWAPKDRYDLVTCVHGLHYLGDKLDVLARAASWLTEDGLFTANFDTRSIRRADGTPWGRALTLELRKQGFVYNPTHHRISRHGNQKTHFPYTYLGADAQAGPNYTGQPAVNSLYTRPLH</sequence>
<keyword evidence="1" id="KW-0808">Transferase</keyword>
<name>A0ABW2CEL4_9ACTN</name>
<evidence type="ECO:0000313" key="2">
    <source>
        <dbReference type="Proteomes" id="UP001596380"/>
    </source>
</evidence>
<dbReference type="GO" id="GO:0032259">
    <property type="term" value="P:methylation"/>
    <property type="evidence" value="ECO:0007669"/>
    <property type="project" value="UniProtKB-KW"/>
</dbReference>
<reference evidence="2" key="1">
    <citation type="journal article" date="2019" name="Int. J. Syst. Evol. Microbiol.">
        <title>The Global Catalogue of Microorganisms (GCM) 10K type strain sequencing project: providing services to taxonomists for standard genome sequencing and annotation.</title>
        <authorList>
            <consortium name="The Broad Institute Genomics Platform"/>
            <consortium name="The Broad Institute Genome Sequencing Center for Infectious Disease"/>
            <person name="Wu L."/>
            <person name="Ma J."/>
        </authorList>
    </citation>
    <scope>NUCLEOTIDE SEQUENCE [LARGE SCALE GENOMIC DNA]</scope>
    <source>
        <strain evidence="2">JCM 3369</strain>
    </source>
</reference>
<gene>
    <name evidence="1" type="ORF">ACFQKB_08820</name>
</gene>
<dbReference type="InterPro" id="IPR029063">
    <property type="entry name" value="SAM-dependent_MTases_sf"/>
</dbReference>
<proteinExistence type="predicted"/>
<keyword evidence="1" id="KW-0489">Methyltransferase</keyword>
<dbReference type="Proteomes" id="UP001596380">
    <property type="component" value="Unassembled WGS sequence"/>
</dbReference>
<dbReference type="RefSeq" id="WP_378043983.1">
    <property type="nucleotide sequence ID" value="NZ_JBHSXE010000001.1"/>
</dbReference>
<dbReference type="Pfam" id="PF13489">
    <property type="entry name" value="Methyltransf_23"/>
    <property type="match status" value="1"/>
</dbReference>
<dbReference type="CDD" id="cd02440">
    <property type="entry name" value="AdoMet_MTases"/>
    <property type="match status" value="1"/>
</dbReference>
<dbReference type="EMBL" id="JBHSXS010000003">
    <property type="protein sequence ID" value="MFC6879867.1"/>
    <property type="molecule type" value="Genomic_DNA"/>
</dbReference>